<name>A0A822YIP2_NELNU</name>
<keyword evidence="2" id="KW-1185">Reference proteome</keyword>
<organism evidence="1 2">
    <name type="scientific">Nelumbo nucifera</name>
    <name type="common">Sacred lotus</name>
    <dbReference type="NCBI Taxonomy" id="4432"/>
    <lineage>
        <taxon>Eukaryota</taxon>
        <taxon>Viridiplantae</taxon>
        <taxon>Streptophyta</taxon>
        <taxon>Embryophyta</taxon>
        <taxon>Tracheophyta</taxon>
        <taxon>Spermatophyta</taxon>
        <taxon>Magnoliopsida</taxon>
        <taxon>Proteales</taxon>
        <taxon>Nelumbonaceae</taxon>
        <taxon>Nelumbo</taxon>
    </lineage>
</organism>
<dbReference type="Proteomes" id="UP000607653">
    <property type="component" value="Unassembled WGS sequence"/>
</dbReference>
<evidence type="ECO:0000313" key="1">
    <source>
        <dbReference type="EMBL" id="DAD30786.1"/>
    </source>
</evidence>
<proteinExistence type="predicted"/>
<reference evidence="1 2" key="1">
    <citation type="journal article" date="2020" name="Mol. Biol. Evol.">
        <title>Distinct Expression and Methylation Patterns for Genes with Different Fates following a Single Whole-Genome Duplication in Flowering Plants.</title>
        <authorList>
            <person name="Shi T."/>
            <person name="Rahmani R.S."/>
            <person name="Gugger P.F."/>
            <person name="Wang M."/>
            <person name="Li H."/>
            <person name="Zhang Y."/>
            <person name="Li Z."/>
            <person name="Wang Q."/>
            <person name="Van de Peer Y."/>
            <person name="Marchal K."/>
            <person name="Chen J."/>
        </authorList>
    </citation>
    <scope>NUCLEOTIDE SEQUENCE [LARGE SCALE GENOMIC DNA]</scope>
    <source>
        <tissue evidence="1">Leaf</tissue>
    </source>
</reference>
<evidence type="ECO:0000313" key="2">
    <source>
        <dbReference type="Proteomes" id="UP000607653"/>
    </source>
</evidence>
<dbReference type="AlphaFoldDB" id="A0A822YIP2"/>
<protein>
    <submittedName>
        <fullName evidence="1">Uncharacterized protein</fullName>
    </submittedName>
</protein>
<dbReference type="EMBL" id="DUZY01000003">
    <property type="protein sequence ID" value="DAD30786.1"/>
    <property type="molecule type" value="Genomic_DNA"/>
</dbReference>
<comment type="caution">
    <text evidence="1">The sequence shown here is derived from an EMBL/GenBank/DDBJ whole genome shotgun (WGS) entry which is preliminary data.</text>
</comment>
<sequence>MIPVDSLKEKENRSIYREEQSDQEHLIPLSTMIKFFFMI</sequence>
<accession>A0A822YIP2</accession>
<gene>
    <name evidence="1" type="ORF">HUJ06_009637</name>
</gene>